<dbReference type="Proteomes" id="UP000317778">
    <property type="component" value="Unassembled WGS sequence"/>
</dbReference>
<feature type="transmembrane region" description="Helical" evidence="6">
    <location>
        <begin position="173"/>
        <end position="197"/>
    </location>
</feature>
<evidence type="ECO:0000313" key="7">
    <source>
        <dbReference type="EMBL" id="TKJ42058.1"/>
    </source>
</evidence>
<feature type="transmembrane region" description="Helical" evidence="6">
    <location>
        <begin position="276"/>
        <end position="300"/>
    </location>
</feature>
<feature type="transmembrane region" description="Helical" evidence="6">
    <location>
        <begin position="320"/>
        <end position="340"/>
    </location>
</feature>
<sequence length="513" mass="56877">MHVPRDAWLLRKSSCMKLSDLKLLSKDTLIYGIGNASNQIIRVLLAPLYVAYLAADLYGVRSITAAFYRFLQIIILFALNQAVIADYYKATSEEERRRLVSTAFTYTLVASLLFGGLLLVFAPLLSHSSIVQRIMGLESAELRSILRLFGIYTVGNPAVLIFLALLRSEKRPGMYSIFTISTSLVRVALTIVFLVVLGRGLQGLYEVDVLFVVPVLLVTSAFVYIYSRGIKFSFASLKSMLAYSLPLIPTSLFFWGRGMLDRLLFIPLYLTHTDVGIFAFALNFHNIVSFILVVPLSLAWLPYAFSVKEQPDLPDIISRVLTYFLFLAGWALVILGGAASEILRLIAKRPEYWQGAPLVPLLVLGVCLYAVYFILGTACHLQRKTIYFTLVTFIGAGVAVGANVILLPRIGLLGAAIASAASYGAMALSMFFFSRRLMRIPFETKRIVLIALISAGITAASYFWHVSSPLVGFLLKLGLGSAAYLGILFLLGFLLPSERNFILKLLRRNRNKS</sequence>
<feature type="transmembrane region" description="Helical" evidence="6">
    <location>
        <begin position="209"/>
        <end position="227"/>
    </location>
</feature>
<evidence type="ECO:0000256" key="5">
    <source>
        <dbReference type="ARBA" id="ARBA00023136"/>
    </source>
</evidence>
<keyword evidence="5 6" id="KW-0472">Membrane</keyword>
<gene>
    <name evidence="7" type="ORF">CEE36_07495</name>
</gene>
<dbReference type="Pfam" id="PF01943">
    <property type="entry name" value="Polysacc_synt"/>
    <property type="match status" value="1"/>
</dbReference>
<feature type="transmembrane region" description="Helical" evidence="6">
    <location>
        <begin position="470"/>
        <end position="495"/>
    </location>
</feature>
<evidence type="ECO:0000256" key="4">
    <source>
        <dbReference type="ARBA" id="ARBA00022989"/>
    </source>
</evidence>
<dbReference type="AlphaFoldDB" id="A0A532V4I6"/>
<dbReference type="InterPro" id="IPR002797">
    <property type="entry name" value="Polysacc_synth"/>
</dbReference>
<name>A0A532V4I6_UNCT6</name>
<dbReference type="PANTHER" id="PTHR30250:SF11">
    <property type="entry name" value="O-ANTIGEN TRANSPORTER-RELATED"/>
    <property type="match status" value="1"/>
</dbReference>
<evidence type="ECO:0000256" key="2">
    <source>
        <dbReference type="ARBA" id="ARBA00022475"/>
    </source>
</evidence>
<protein>
    <submittedName>
        <fullName evidence="7">Uncharacterized protein</fullName>
    </submittedName>
</protein>
<feature type="transmembrane region" description="Helical" evidence="6">
    <location>
        <begin position="352"/>
        <end position="375"/>
    </location>
</feature>
<feature type="transmembrane region" description="Helical" evidence="6">
    <location>
        <begin position="145"/>
        <end position="166"/>
    </location>
</feature>
<keyword evidence="2" id="KW-1003">Cell membrane</keyword>
<dbReference type="EMBL" id="NJBO01000011">
    <property type="protein sequence ID" value="TKJ42058.1"/>
    <property type="molecule type" value="Genomic_DNA"/>
</dbReference>
<feature type="transmembrane region" description="Helical" evidence="6">
    <location>
        <begin position="100"/>
        <end position="125"/>
    </location>
</feature>
<accession>A0A532V4I6</accession>
<dbReference type="GO" id="GO:0005886">
    <property type="term" value="C:plasma membrane"/>
    <property type="evidence" value="ECO:0007669"/>
    <property type="project" value="UniProtKB-SubCell"/>
</dbReference>
<feature type="transmembrane region" description="Helical" evidence="6">
    <location>
        <begin position="387"/>
        <end position="406"/>
    </location>
</feature>
<dbReference type="PANTHER" id="PTHR30250">
    <property type="entry name" value="PST FAMILY PREDICTED COLANIC ACID TRANSPORTER"/>
    <property type="match status" value="1"/>
</dbReference>
<feature type="transmembrane region" description="Helical" evidence="6">
    <location>
        <begin position="66"/>
        <end position="88"/>
    </location>
</feature>
<evidence type="ECO:0000313" key="8">
    <source>
        <dbReference type="Proteomes" id="UP000317778"/>
    </source>
</evidence>
<dbReference type="InterPro" id="IPR050833">
    <property type="entry name" value="Poly_Biosynth_Transport"/>
</dbReference>
<comment type="subcellular location">
    <subcellularLocation>
        <location evidence="1">Cell membrane</location>
        <topology evidence="1">Multi-pass membrane protein</topology>
    </subcellularLocation>
</comment>
<feature type="transmembrane region" description="Helical" evidence="6">
    <location>
        <begin position="446"/>
        <end position="464"/>
    </location>
</feature>
<feature type="transmembrane region" description="Helical" evidence="6">
    <location>
        <begin position="239"/>
        <end position="256"/>
    </location>
</feature>
<evidence type="ECO:0000256" key="6">
    <source>
        <dbReference type="SAM" id="Phobius"/>
    </source>
</evidence>
<organism evidence="7 8">
    <name type="scientific">candidate division TA06 bacterium B3_TA06</name>
    <dbReference type="NCBI Taxonomy" id="2012487"/>
    <lineage>
        <taxon>Bacteria</taxon>
        <taxon>Bacteria division TA06</taxon>
    </lineage>
</organism>
<evidence type="ECO:0000256" key="3">
    <source>
        <dbReference type="ARBA" id="ARBA00022692"/>
    </source>
</evidence>
<proteinExistence type="predicted"/>
<keyword evidence="4 6" id="KW-1133">Transmembrane helix</keyword>
<comment type="caution">
    <text evidence="7">The sequence shown here is derived from an EMBL/GenBank/DDBJ whole genome shotgun (WGS) entry which is preliminary data.</text>
</comment>
<feature type="transmembrane region" description="Helical" evidence="6">
    <location>
        <begin position="412"/>
        <end position="434"/>
    </location>
</feature>
<keyword evidence="3 6" id="KW-0812">Transmembrane</keyword>
<evidence type="ECO:0000256" key="1">
    <source>
        <dbReference type="ARBA" id="ARBA00004651"/>
    </source>
</evidence>
<reference evidence="7 8" key="1">
    <citation type="submission" date="2017-06" db="EMBL/GenBank/DDBJ databases">
        <title>Novel microbial phyla capable of carbon fixation and sulfur reduction in deep-sea sediments.</title>
        <authorList>
            <person name="Huang J."/>
            <person name="Baker B."/>
            <person name="Wang Y."/>
        </authorList>
    </citation>
    <scope>NUCLEOTIDE SEQUENCE [LARGE SCALE GENOMIC DNA]</scope>
    <source>
        <strain evidence="7">B3_TA06</strain>
    </source>
</reference>